<proteinExistence type="predicted"/>
<reference evidence="1 2" key="1">
    <citation type="submission" date="2017-11" db="EMBL/GenBank/DDBJ databases">
        <title>Comparative genomics of Botrytis spp.</title>
        <authorList>
            <person name="Valero-Jimenez C.A."/>
            <person name="Tapia P."/>
            <person name="Veloso J."/>
            <person name="Silva-Moreno E."/>
            <person name="Staats M."/>
            <person name="Valdes J.H."/>
            <person name="Van Kan J.A.L."/>
        </authorList>
    </citation>
    <scope>NUCLEOTIDE SEQUENCE [LARGE SCALE GENOMIC DNA]</scope>
    <source>
        <strain evidence="1 2">MUCL2830</strain>
    </source>
</reference>
<keyword evidence="2" id="KW-1185">Reference proteome</keyword>
<name>A0A4Y8D121_9HELO</name>
<dbReference type="Proteomes" id="UP000297299">
    <property type="component" value="Unassembled WGS sequence"/>
</dbReference>
<comment type="caution">
    <text evidence="1">The sequence shown here is derived from an EMBL/GenBank/DDBJ whole genome shotgun (WGS) entry which is preliminary data.</text>
</comment>
<protein>
    <submittedName>
        <fullName evidence="1">Uncharacterized protein</fullName>
    </submittedName>
</protein>
<dbReference type="EMBL" id="PHWZ01000170">
    <property type="protein sequence ID" value="TEY61338.1"/>
    <property type="molecule type" value="Genomic_DNA"/>
</dbReference>
<accession>A0A4Y8D121</accession>
<evidence type="ECO:0000313" key="2">
    <source>
        <dbReference type="Proteomes" id="UP000297299"/>
    </source>
</evidence>
<evidence type="ECO:0000313" key="1">
    <source>
        <dbReference type="EMBL" id="TEY61338.1"/>
    </source>
</evidence>
<sequence>MIAILMLDTKASCYYGRQRISAYIPLCSFSSNGRVSDQVVRLYKKVETDDTMRRIQVSFLDNLWFLDNGGDSSIIGDSPYTTGTLTDSLTTAQMNFITWNKAYCMFPNDLAEHRLLSFEANDIDLAKPNSSSDYVKRGWTLDTTWSTELSQYVKTSAGHRSIGDSQT</sequence>
<organism evidence="1 2">
    <name type="scientific">Botryotinia calthae</name>
    <dbReference type="NCBI Taxonomy" id="38488"/>
    <lineage>
        <taxon>Eukaryota</taxon>
        <taxon>Fungi</taxon>
        <taxon>Dikarya</taxon>
        <taxon>Ascomycota</taxon>
        <taxon>Pezizomycotina</taxon>
        <taxon>Leotiomycetes</taxon>
        <taxon>Helotiales</taxon>
        <taxon>Sclerotiniaceae</taxon>
        <taxon>Botryotinia</taxon>
    </lineage>
</organism>
<dbReference type="OrthoDB" id="10025998at2759"/>
<gene>
    <name evidence="1" type="ORF">BOTCAL_0170g00040</name>
</gene>
<dbReference type="AlphaFoldDB" id="A0A4Y8D121"/>